<organism evidence="8 9">
    <name type="scientific">Pacificimonas flava</name>
    <dbReference type="NCBI Taxonomy" id="1234595"/>
    <lineage>
        <taxon>Bacteria</taxon>
        <taxon>Pseudomonadati</taxon>
        <taxon>Pseudomonadota</taxon>
        <taxon>Alphaproteobacteria</taxon>
        <taxon>Sphingomonadales</taxon>
        <taxon>Sphingosinicellaceae</taxon>
        <taxon>Pacificimonas</taxon>
    </lineage>
</organism>
<dbReference type="Proteomes" id="UP000011717">
    <property type="component" value="Unassembled WGS sequence"/>
</dbReference>
<dbReference type="FunFam" id="3.60.20.30:FF:000001">
    <property type="entry name" value="Isoaspartyl peptidase/L-asparaginase"/>
    <property type="match status" value="1"/>
</dbReference>
<dbReference type="EMBL" id="AMRV01000010">
    <property type="protein sequence ID" value="EMD82116.1"/>
    <property type="molecule type" value="Genomic_DNA"/>
</dbReference>
<dbReference type="SUPFAM" id="SSF56235">
    <property type="entry name" value="N-terminal nucleophile aminohydrolases (Ntn hydrolases)"/>
    <property type="match status" value="1"/>
</dbReference>
<dbReference type="InterPro" id="IPR029055">
    <property type="entry name" value="Ntn_hydrolases_N"/>
</dbReference>
<dbReference type="GO" id="GO:0006508">
    <property type="term" value="P:proteolysis"/>
    <property type="evidence" value="ECO:0007669"/>
    <property type="project" value="UniProtKB-KW"/>
</dbReference>
<feature type="active site" description="Nucleophile" evidence="5">
    <location>
        <position position="175"/>
    </location>
</feature>
<evidence type="ECO:0000313" key="8">
    <source>
        <dbReference type="EMBL" id="EMD82116.1"/>
    </source>
</evidence>
<dbReference type="Pfam" id="PF01112">
    <property type="entry name" value="Asparaginase_2"/>
    <property type="match status" value="1"/>
</dbReference>
<dbReference type="PANTHER" id="PTHR10188:SF6">
    <property type="entry name" value="N(4)-(BETA-N-ACETYLGLUCOSAMINYL)-L-ASPARAGINASE"/>
    <property type="match status" value="1"/>
</dbReference>
<evidence type="ECO:0000256" key="4">
    <source>
        <dbReference type="ARBA" id="ARBA00069124"/>
    </source>
</evidence>
<evidence type="ECO:0000256" key="3">
    <source>
        <dbReference type="ARBA" id="ARBA00022813"/>
    </source>
</evidence>
<dbReference type="RefSeq" id="WP_008603568.1">
    <property type="nucleotide sequence ID" value="NZ_AMRV01000010.1"/>
</dbReference>
<dbReference type="Gene3D" id="3.60.20.30">
    <property type="entry name" value="(Glycosyl)asparaginase"/>
    <property type="match status" value="1"/>
</dbReference>
<keyword evidence="3" id="KW-0068">Autocatalytic cleavage</keyword>
<keyword evidence="1" id="KW-0645">Protease</keyword>
<dbReference type="CDD" id="cd04701">
    <property type="entry name" value="Asparaginase_2"/>
    <property type="match status" value="1"/>
</dbReference>
<accession>M2TKA4</accession>
<protein>
    <recommendedName>
        <fullName evidence="4">Isoaspartyl peptidase</fullName>
    </recommendedName>
</protein>
<evidence type="ECO:0000313" key="9">
    <source>
        <dbReference type="Proteomes" id="UP000011717"/>
    </source>
</evidence>
<keyword evidence="8" id="KW-0031">Aminopeptidase</keyword>
<evidence type="ECO:0000256" key="6">
    <source>
        <dbReference type="PIRSR" id="PIRSR600246-2"/>
    </source>
</evidence>
<dbReference type="GO" id="GO:0004177">
    <property type="term" value="F:aminopeptidase activity"/>
    <property type="evidence" value="ECO:0007669"/>
    <property type="project" value="UniProtKB-KW"/>
</dbReference>
<feature type="binding site" evidence="6">
    <location>
        <begin position="226"/>
        <end position="229"/>
    </location>
    <ligand>
        <name>substrate</name>
    </ligand>
</feature>
<dbReference type="InterPro" id="IPR000246">
    <property type="entry name" value="Peptidase_T2"/>
</dbReference>
<dbReference type="PANTHER" id="PTHR10188">
    <property type="entry name" value="L-ASPARAGINASE"/>
    <property type="match status" value="1"/>
</dbReference>
<feature type="site" description="Cleavage; by autolysis" evidence="7">
    <location>
        <begin position="174"/>
        <end position="175"/>
    </location>
</feature>
<reference evidence="8 9" key="1">
    <citation type="journal article" date="2013" name="Genome Announc.">
        <title>Draft Genome Sequence of Strain JLT2015T, Belonging to the Family Sphingomonadaceae of the Alphaproteobacteria.</title>
        <authorList>
            <person name="Tang K."/>
            <person name="Liu K."/>
            <person name="Li S."/>
            <person name="Jiao N."/>
        </authorList>
    </citation>
    <scope>NUCLEOTIDE SEQUENCE [LARGE SCALE GENOMIC DNA]</scope>
    <source>
        <strain evidence="8 9">JLT2015</strain>
    </source>
</reference>
<evidence type="ECO:0000256" key="2">
    <source>
        <dbReference type="ARBA" id="ARBA00022801"/>
    </source>
</evidence>
<evidence type="ECO:0000256" key="1">
    <source>
        <dbReference type="ARBA" id="ARBA00022670"/>
    </source>
</evidence>
<keyword evidence="9" id="KW-1185">Reference proteome</keyword>
<keyword evidence="2" id="KW-0378">Hydrolase</keyword>
<evidence type="ECO:0000256" key="7">
    <source>
        <dbReference type="PIRSR" id="PIRSR600246-3"/>
    </source>
</evidence>
<evidence type="ECO:0000256" key="5">
    <source>
        <dbReference type="PIRSR" id="PIRSR600246-1"/>
    </source>
</evidence>
<comment type="caution">
    <text evidence="8">The sequence shown here is derived from an EMBL/GenBank/DDBJ whole genome shotgun (WGS) entry which is preliminary data.</text>
</comment>
<dbReference type="OrthoDB" id="9780217at2"/>
<dbReference type="AlphaFoldDB" id="M2TKA4"/>
<dbReference type="PATRIC" id="fig|1234595.3.peg.2605"/>
<dbReference type="GO" id="GO:0016811">
    <property type="term" value="F:hydrolase activity, acting on carbon-nitrogen (but not peptide) bonds, in linear amides"/>
    <property type="evidence" value="ECO:0007669"/>
    <property type="project" value="UniProtKB-ARBA"/>
</dbReference>
<gene>
    <name evidence="8" type="ORF">C725_2604</name>
</gene>
<sequence>MTDWTLVIHGGSGAMSRDTISAEQDGVQRQALSRALQAGKAVLASSGSAVDAVEAAVAVLEDDPGFNAGHGAVFNAAGSIELDAAIMDGRTLEAGAVCGTTRTRNPVRLARAVMERSPHVLLQGSGADEFSRDSGLDQVENSYFETDERRMQLERMRERAAGSGDVFDIDVKFGTVGAVARDTSGNIAAATSTGGLTGKRFGRVGDTAVIGAGTLADIRTCAVSATGAGEFYIRTAAASAIAARMRFGGESLQVAADAVQAEIREMGGSGGVIAVAPDGTPAWSFNTPGMYRGRARADGTLEIGIYGDEK</sequence>
<proteinExistence type="predicted"/>
<feature type="binding site" evidence="6">
    <location>
        <begin position="203"/>
        <end position="206"/>
    </location>
    <ligand>
        <name>substrate</name>
    </ligand>
</feature>
<name>M2TKA4_9SPHN</name>